<evidence type="ECO:0000256" key="1">
    <source>
        <dbReference type="ARBA" id="ARBA00022737"/>
    </source>
</evidence>
<dbReference type="EMBL" id="HBIP01035756">
    <property type="protein sequence ID" value="CAE0506684.1"/>
    <property type="molecule type" value="Transcribed_RNA"/>
</dbReference>
<feature type="repeat" description="ANK" evidence="3">
    <location>
        <begin position="52"/>
        <end position="84"/>
    </location>
</feature>
<reference evidence="5" key="1">
    <citation type="submission" date="2021-01" db="EMBL/GenBank/DDBJ databases">
        <authorList>
            <person name="Corre E."/>
            <person name="Pelletier E."/>
            <person name="Niang G."/>
            <person name="Scheremetjew M."/>
            <person name="Finn R."/>
            <person name="Kale V."/>
            <person name="Holt S."/>
            <person name="Cochrane G."/>
            <person name="Meng A."/>
            <person name="Brown T."/>
            <person name="Cohen L."/>
        </authorList>
    </citation>
    <scope>NUCLEOTIDE SEQUENCE</scope>
    <source>
        <strain evidence="5">CCMP1320</strain>
    </source>
</reference>
<feature type="repeat" description="ANK" evidence="3">
    <location>
        <begin position="105"/>
        <end position="137"/>
    </location>
</feature>
<feature type="region of interest" description="Disordered" evidence="4">
    <location>
        <begin position="385"/>
        <end position="416"/>
    </location>
</feature>
<feature type="compositionally biased region" description="Polar residues" evidence="4">
    <location>
        <begin position="358"/>
        <end position="367"/>
    </location>
</feature>
<accession>A0A7S3R9P5</accession>
<organism evidence="5">
    <name type="scientific">Dunaliella tertiolecta</name>
    <name type="common">Green alga</name>
    <dbReference type="NCBI Taxonomy" id="3047"/>
    <lineage>
        <taxon>Eukaryota</taxon>
        <taxon>Viridiplantae</taxon>
        <taxon>Chlorophyta</taxon>
        <taxon>core chlorophytes</taxon>
        <taxon>Chlorophyceae</taxon>
        <taxon>CS clade</taxon>
        <taxon>Chlamydomonadales</taxon>
        <taxon>Dunaliellaceae</taxon>
        <taxon>Dunaliella</taxon>
    </lineage>
</organism>
<evidence type="ECO:0000256" key="3">
    <source>
        <dbReference type="PROSITE-ProRule" id="PRU00023"/>
    </source>
</evidence>
<keyword evidence="1" id="KW-0677">Repeat</keyword>
<gene>
    <name evidence="5" type="ORF">DTER00134_LOCUS21760</name>
</gene>
<dbReference type="PANTHER" id="PTHR24171">
    <property type="entry name" value="ANKYRIN REPEAT DOMAIN-CONTAINING PROTEIN 39-RELATED"/>
    <property type="match status" value="1"/>
</dbReference>
<evidence type="ECO:0000256" key="4">
    <source>
        <dbReference type="SAM" id="MobiDB-lite"/>
    </source>
</evidence>
<dbReference type="Pfam" id="PF13637">
    <property type="entry name" value="Ank_4"/>
    <property type="match status" value="1"/>
</dbReference>
<proteinExistence type="predicted"/>
<dbReference type="PROSITE" id="PS50088">
    <property type="entry name" value="ANK_REPEAT"/>
    <property type="match status" value="2"/>
</dbReference>
<dbReference type="AlphaFoldDB" id="A0A7S3R9P5"/>
<dbReference type="InterPro" id="IPR002110">
    <property type="entry name" value="Ankyrin_rpt"/>
</dbReference>
<dbReference type="Pfam" id="PF00023">
    <property type="entry name" value="Ank"/>
    <property type="match status" value="1"/>
</dbReference>
<dbReference type="PROSITE" id="PS50297">
    <property type="entry name" value="ANK_REP_REGION"/>
    <property type="match status" value="2"/>
</dbReference>
<protein>
    <submittedName>
        <fullName evidence="5">Uncharacterized protein</fullName>
    </submittedName>
</protein>
<evidence type="ECO:0000313" key="5">
    <source>
        <dbReference type="EMBL" id="CAE0506684.1"/>
    </source>
</evidence>
<evidence type="ECO:0000256" key="2">
    <source>
        <dbReference type="ARBA" id="ARBA00023043"/>
    </source>
</evidence>
<dbReference type="SMART" id="SM00248">
    <property type="entry name" value="ANK"/>
    <property type="match status" value="2"/>
</dbReference>
<keyword evidence="2 3" id="KW-0040">ANK repeat</keyword>
<sequence>MQHSLSGEHLGREMYRAISKGDAEYLKECCEMVSAEAEPGPNASALAWKDDRGVTPLILAARRGMASFVQLLLDLGADANYINLDSNVPAGGALVSSETAFGVKNCGAALHEAAYKGYESIVRMLLDYGADPWVPNRLGSTPFEFAQQSGCIGTVALFKQHAQQCTTVRIKCSSVGYSKYKPCEAVVTPCPGTSLPTTQPHYCDYGGGHPIGARVYFFAGKRLRAQACLRYKYAQVIQDARHRAELIMQGGTGTNLDEPRDDRLVLQSMVMLSTVAHPLAWGMVGAWSAVTAHPHYLKLMVLGDNPNLNSSHFQAHKGLHIQGRTSVFFKPLYTDAFSIQSFQSFLDALLGCQNQAMHPRQDQSNMPATPLPSAVSRTHSLTASLDAQSAGRGQVDIGTGALTSPEQLEPFGTASSQRAVPEESACIICLSEPRQCGYLVSHAKKG</sequence>
<dbReference type="InterPro" id="IPR036770">
    <property type="entry name" value="Ankyrin_rpt-contain_sf"/>
</dbReference>
<name>A0A7S3R9P5_DUNTE</name>
<dbReference type="SUPFAM" id="SSF48403">
    <property type="entry name" value="Ankyrin repeat"/>
    <property type="match status" value="1"/>
</dbReference>
<feature type="region of interest" description="Disordered" evidence="4">
    <location>
        <begin position="358"/>
        <end position="377"/>
    </location>
</feature>
<dbReference type="Gene3D" id="1.25.40.20">
    <property type="entry name" value="Ankyrin repeat-containing domain"/>
    <property type="match status" value="1"/>
</dbReference>